<name>A0A3A0W744_STAGA</name>
<dbReference type="InterPro" id="IPR051446">
    <property type="entry name" value="HTH_trans_reg/aminotransferase"/>
</dbReference>
<reference evidence="9 10" key="1">
    <citation type="journal article" date="2016" name="Front. Microbiol.">
        <title>Comprehensive Phylogenetic Analysis of Bovine Non-aureus Staphylococci Species Based on Whole-Genome Sequencing.</title>
        <authorList>
            <person name="Naushad S."/>
            <person name="Barkema H.W."/>
            <person name="Luby C."/>
            <person name="Condas L.A."/>
            <person name="Nobrega D.B."/>
            <person name="Carson D.A."/>
            <person name="De Buck J."/>
        </authorList>
    </citation>
    <scope>NUCLEOTIDE SEQUENCE [LARGE SCALE GENOMIC DNA]</scope>
    <source>
        <strain evidence="9 10">SNUC 4781</strain>
    </source>
</reference>
<dbReference type="CDD" id="cd07377">
    <property type="entry name" value="WHTH_GntR"/>
    <property type="match status" value="1"/>
</dbReference>
<dbReference type="PROSITE" id="PS50949">
    <property type="entry name" value="HTH_GNTR"/>
    <property type="match status" value="1"/>
</dbReference>
<accession>A0A3A0W744</accession>
<dbReference type="Proteomes" id="UP000265541">
    <property type="component" value="Unassembled WGS sequence"/>
</dbReference>
<keyword evidence="6" id="KW-0238">DNA-binding</keyword>
<evidence type="ECO:0000256" key="2">
    <source>
        <dbReference type="ARBA" id="ARBA00005384"/>
    </source>
</evidence>
<comment type="similarity">
    <text evidence="2">In the C-terminal section; belongs to the class-I pyridoxal-phosphate-dependent aminotransferase family.</text>
</comment>
<evidence type="ECO:0000256" key="5">
    <source>
        <dbReference type="ARBA" id="ARBA00023015"/>
    </source>
</evidence>
<dbReference type="CDD" id="cd00609">
    <property type="entry name" value="AAT_like"/>
    <property type="match status" value="1"/>
</dbReference>
<evidence type="ECO:0000256" key="4">
    <source>
        <dbReference type="ARBA" id="ARBA00022898"/>
    </source>
</evidence>
<evidence type="ECO:0000313" key="10">
    <source>
        <dbReference type="Proteomes" id="UP000265541"/>
    </source>
</evidence>
<keyword evidence="7" id="KW-0804">Transcription</keyword>
<protein>
    <submittedName>
        <fullName evidence="9">PLP-dependent aminotransferase family protein</fullName>
    </submittedName>
</protein>
<proteinExistence type="inferred from homology"/>
<dbReference type="RefSeq" id="WP_119484930.1">
    <property type="nucleotide sequence ID" value="NZ_QYJN01000002.1"/>
</dbReference>
<keyword evidence="9" id="KW-0808">Transferase</keyword>
<keyword evidence="5" id="KW-0805">Transcription regulation</keyword>
<dbReference type="InterPro" id="IPR000524">
    <property type="entry name" value="Tscrpt_reg_HTH_GntR"/>
</dbReference>
<evidence type="ECO:0000256" key="7">
    <source>
        <dbReference type="ARBA" id="ARBA00023163"/>
    </source>
</evidence>
<dbReference type="GO" id="GO:0030170">
    <property type="term" value="F:pyridoxal phosphate binding"/>
    <property type="evidence" value="ECO:0007669"/>
    <property type="project" value="InterPro"/>
</dbReference>
<dbReference type="SMART" id="SM00345">
    <property type="entry name" value="HTH_GNTR"/>
    <property type="match status" value="1"/>
</dbReference>
<dbReference type="InterPro" id="IPR015424">
    <property type="entry name" value="PyrdxlP-dep_Trfase"/>
</dbReference>
<dbReference type="OrthoDB" id="9808770at2"/>
<dbReference type="Gene3D" id="3.40.640.10">
    <property type="entry name" value="Type I PLP-dependent aspartate aminotransferase-like (Major domain)"/>
    <property type="match status" value="1"/>
</dbReference>
<dbReference type="Pfam" id="PF00392">
    <property type="entry name" value="GntR"/>
    <property type="match status" value="1"/>
</dbReference>
<keyword evidence="3 9" id="KW-0032">Aminotransferase</keyword>
<dbReference type="PANTHER" id="PTHR46577:SF1">
    <property type="entry name" value="HTH-TYPE TRANSCRIPTIONAL REGULATORY PROTEIN GABR"/>
    <property type="match status" value="1"/>
</dbReference>
<dbReference type="GO" id="GO:0003700">
    <property type="term" value="F:DNA-binding transcription factor activity"/>
    <property type="evidence" value="ECO:0007669"/>
    <property type="project" value="InterPro"/>
</dbReference>
<dbReference type="SUPFAM" id="SSF46785">
    <property type="entry name" value="Winged helix' DNA-binding domain"/>
    <property type="match status" value="1"/>
</dbReference>
<comment type="cofactor">
    <cofactor evidence="1">
        <name>pyridoxal 5'-phosphate</name>
        <dbReference type="ChEBI" id="CHEBI:597326"/>
    </cofactor>
</comment>
<dbReference type="Pfam" id="PF00155">
    <property type="entry name" value="Aminotran_1_2"/>
    <property type="match status" value="1"/>
</dbReference>
<dbReference type="InterPro" id="IPR015421">
    <property type="entry name" value="PyrdxlP-dep_Trfase_major"/>
</dbReference>
<organism evidence="9 10">
    <name type="scientific">Staphylococcus gallinarum</name>
    <dbReference type="NCBI Taxonomy" id="1293"/>
    <lineage>
        <taxon>Bacteria</taxon>
        <taxon>Bacillati</taxon>
        <taxon>Bacillota</taxon>
        <taxon>Bacilli</taxon>
        <taxon>Bacillales</taxon>
        <taxon>Staphylococcaceae</taxon>
        <taxon>Staphylococcus</taxon>
    </lineage>
</organism>
<dbReference type="PANTHER" id="PTHR46577">
    <property type="entry name" value="HTH-TYPE TRANSCRIPTIONAL REGULATORY PROTEIN GABR"/>
    <property type="match status" value="1"/>
</dbReference>
<dbReference type="EMBL" id="QYJN01000002">
    <property type="protein sequence ID" value="RIP36172.1"/>
    <property type="molecule type" value="Genomic_DNA"/>
</dbReference>
<evidence type="ECO:0000256" key="1">
    <source>
        <dbReference type="ARBA" id="ARBA00001933"/>
    </source>
</evidence>
<evidence type="ECO:0000259" key="8">
    <source>
        <dbReference type="PROSITE" id="PS50949"/>
    </source>
</evidence>
<keyword evidence="4" id="KW-0663">Pyridoxal phosphate</keyword>
<dbReference type="GO" id="GO:0008483">
    <property type="term" value="F:transaminase activity"/>
    <property type="evidence" value="ECO:0007669"/>
    <property type="project" value="UniProtKB-KW"/>
</dbReference>
<dbReference type="InterPro" id="IPR036390">
    <property type="entry name" value="WH_DNA-bd_sf"/>
</dbReference>
<evidence type="ECO:0000313" key="9">
    <source>
        <dbReference type="EMBL" id="RIP36172.1"/>
    </source>
</evidence>
<evidence type="ECO:0000256" key="3">
    <source>
        <dbReference type="ARBA" id="ARBA00022576"/>
    </source>
</evidence>
<feature type="domain" description="HTH gntR-type" evidence="8">
    <location>
        <begin position="4"/>
        <end position="72"/>
    </location>
</feature>
<evidence type="ECO:0000256" key="6">
    <source>
        <dbReference type="ARBA" id="ARBA00023125"/>
    </source>
</evidence>
<comment type="caution">
    <text evidence="9">The sequence shown here is derived from an EMBL/GenBank/DDBJ whole genome shotgun (WGS) entry which is preliminary data.</text>
</comment>
<dbReference type="GO" id="GO:0003677">
    <property type="term" value="F:DNA binding"/>
    <property type="evidence" value="ECO:0007669"/>
    <property type="project" value="UniProtKB-KW"/>
</dbReference>
<sequence length="463" mass="53921">MSNQHLYLNLYENLKQQIIEGQYQSEDKFPSKRALSQHLSLSNTTIEHAYQLLLDEGYIYSKPRSGYFVSDIETLPIINRNSPHMNYSINQETSYNNIEDDGNNAETLAFNLSEIDAEYFPMQQFRKYARDAFEDDQLSLLQRTNPKGEWQLRQEIAHYLFNSRGVTCHPEQIIIGSSTEQLINLVTDILKKPQFYIENPSYPPIKKILDKKQINYKQISVEKTGIDLDEFKKHNYNAVYVTPSHQFPTGYVMNLKKRTQLIQWAQQSEQRYIIEDDYDSEFRYFGKPIPALQSLDTKDKVIYISTFSKSLYPSCRMAYLVLPKNLSSRYDKLSNKESNTVPAHLQKMVASFMESGSFERHLNKMRKVYKAKLKFIIDTLTPYQEQLEVNGAFAGMHFTLTVKNGLTLEECLERAKEHNLKIIPFNVYDNDLSEVKFILGFGGIPFSKLEKHTNALINTLINH</sequence>
<dbReference type="InterPro" id="IPR004839">
    <property type="entry name" value="Aminotransferase_I/II_large"/>
</dbReference>
<dbReference type="AlphaFoldDB" id="A0A3A0W744"/>
<dbReference type="InterPro" id="IPR036388">
    <property type="entry name" value="WH-like_DNA-bd_sf"/>
</dbReference>
<gene>
    <name evidence="9" type="ORF">BUZ14_05850</name>
</gene>
<dbReference type="SUPFAM" id="SSF53383">
    <property type="entry name" value="PLP-dependent transferases"/>
    <property type="match status" value="1"/>
</dbReference>
<dbReference type="Gene3D" id="1.10.10.10">
    <property type="entry name" value="Winged helix-like DNA-binding domain superfamily/Winged helix DNA-binding domain"/>
    <property type="match status" value="1"/>
</dbReference>